<reference evidence="1 2" key="1">
    <citation type="submission" date="2021-06" db="EMBL/GenBank/DDBJ databases">
        <authorList>
            <person name="Kallberg Y."/>
            <person name="Tangrot J."/>
            <person name="Rosling A."/>
        </authorList>
    </citation>
    <scope>NUCLEOTIDE SEQUENCE [LARGE SCALE GENOMIC DNA]</scope>
    <source>
        <strain evidence="1 2">120-4 pot B 10/14</strain>
    </source>
</reference>
<accession>A0ABN7W032</accession>
<dbReference type="Proteomes" id="UP000789901">
    <property type="component" value="Unassembled WGS sequence"/>
</dbReference>
<dbReference type="EMBL" id="CAJVQB010027060">
    <property type="protein sequence ID" value="CAG8809850.1"/>
    <property type="molecule type" value="Genomic_DNA"/>
</dbReference>
<protein>
    <submittedName>
        <fullName evidence="1">10783_t:CDS:1</fullName>
    </submittedName>
</protein>
<gene>
    <name evidence="1" type="ORF">GMARGA_LOCUS24978</name>
</gene>
<organism evidence="1 2">
    <name type="scientific">Gigaspora margarita</name>
    <dbReference type="NCBI Taxonomy" id="4874"/>
    <lineage>
        <taxon>Eukaryota</taxon>
        <taxon>Fungi</taxon>
        <taxon>Fungi incertae sedis</taxon>
        <taxon>Mucoromycota</taxon>
        <taxon>Glomeromycotina</taxon>
        <taxon>Glomeromycetes</taxon>
        <taxon>Diversisporales</taxon>
        <taxon>Gigasporaceae</taxon>
        <taxon>Gigaspora</taxon>
    </lineage>
</organism>
<proteinExistence type="predicted"/>
<evidence type="ECO:0000313" key="1">
    <source>
        <dbReference type="EMBL" id="CAG8809850.1"/>
    </source>
</evidence>
<name>A0ABN7W032_GIGMA</name>
<evidence type="ECO:0000313" key="2">
    <source>
        <dbReference type="Proteomes" id="UP000789901"/>
    </source>
</evidence>
<feature type="non-terminal residue" evidence="1">
    <location>
        <position position="1"/>
    </location>
</feature>
<keyword evidence="2" id="KW-1185">Reference proteome</keyword>
<sequence length="141" mass="16345">TKEQLITLLENHLAEDVKNTRMVHKNKINHTTFEENDHTFEANKFPLNLGWALKINQKFGKKGVGKRISPKIRLLLEGYFLAGNINKSDRYTAEDMHNELVQRAKDGEIKIKEVPKVTTIQNWISCYTQEHRQKAATKKTS</sequence>
<comment type="caution">
    <text evidence="1">The sequence shown here is derived from an EMBL/GenBank/DDBJ whole genome shotgun (WGS) entry which is preliminary data.</text>
</comment>